<evidence type="ECO:0000313" key="6">
    <source>
        <dbReference type="EMBL" id="MFC7341996.1"/>
    </source>
</evidence>
<dbReference type="EMBL" id="JBHTCJ010000005">
    <property type="protein sequence ID" value="MFC7341996.1"/>
    <property type="molecule type" value="Genomic_DNA"/>
</dbReference>
<dbReference type="SUPFAM" id="SSF52172">
    <property type="entry name" value="CheY-like"/>
    <property type="match status" value="1"/>
</dbReference>
<sequence>MATERERRLAETFVALSDTLVEDFDVLDFLSLLTERAAELLDVTAAGVIVSDQRGGWHPTAASSEDARLLELFAIQAREGPCQDCIRSSDAITSADLEAERARWPSFTESAVAAGFRAAAAVPMRLRRETIGALTLLNRNPVGIGEADAALGQAFADVATVGILHQRASARKETLSEQLQATLHHRVVIEQAKGVLAESGDLSMQQAFELLRDYARENGQGLTELARSVADRTIRPSALLASHRVQQTSSAEQP</sequence>
<dbReference type="InterPro" id="IPR011006">
    <property type="entry name" value="CheY-like_superfamily"/>
</dbReference>
<dbReference type="SUPFAM" id="SSF55781">
    <property type="entry name" value="GAF domain-like"/>
    <property type="match status" value="1"/>
</dbReference>
<dbReference type="PROSITE" id="PS50921">
    <property type="entry name" value="ANTAR"/>
    <property type="match status" value="1"/>
</dbReference>
<evidence type="ECO:0000256" key="3">
    <source>
        <dbReference type="ARBA" id="ARBA00023015"/>
    </source>
</evidence>
<dbReference type="InterPro" id="IPR012074">
    <property type="entry name" value="GAF_ANTAR"/>
</dbReference>
<name>A0ABW2LKC7_9PSEU</name>
<evidence type="ECO:0000256" key="1">
    <source>
        <dbReference type="ARBA" id="ARBA00022679"/>
    </source>
</evidence>
<accession>A0ABW2LKC7</accession>
<dbReference type="Pfam" id="PF03861">
    <property type="entry name" value="ANTAR"/>
    <property type="match status" value="1"/>
</dbReference>
<dbReference type="SMART" id="SM01012">
    <property type="entry name" value="ANTAR"/>
    <property type="match status" value="1"/>
</dbReference>
<keyword evidence="3" id="KW-0805">Transcription regulation</keyword>
<dbReference type="InterPro" id="IPR005561">
    <property type="entry name" value="ANTAR"/>
</dbReference>
<keyword evidence="1" id="KW-0808">Transferase</keyword>
<gene>
    <name evidence="6" type="ORF">ACFQRI_11285</name>
</gene>
<comment type="caution">
    <text evidence="6">The sequence shown here is derived from an EMBL/GenBank/DDBJ whole genome shotgun (WGS) entry which is preliminary data.</text>
</comment>
<organism evidence="6 7">
    <name type="scientific">Saccharopolyspora griseoalba</name>
    <dbReference type="NCBI Taxonomy" id="1431848"/>
    <lineage>
        <taxon>Bacteria</taxon>
        <taxon>Bacillati</taxon>
        <taxon>Actinomycetota</taxon>
        <taxon>Actinomycetes</taxon>
        <taxon>Pseudonocardiales</taxon>
        <taxon>Pseudonocardiaceae</taxon>
        <taxon>Saccharopolyspora</taxon>
    </lineage>
</organism>
<dbReference type="Gene3D" id="1.10.10.10">
    <property type="entry name" value="Winged helix-like DNA-binding domain superfamily/Winged helix DNA-binding domain"/>
    <property type="match status" value="1"/>
</dbReference>
<proteinExistence type="predicted"/>
<evidence type="ECO:0000256" key="4">
    <source>
        <dbReference type="ARBA" id="ARBA00023163"/>
    </source>
</evidence>
<protein>
    <submittedName>
        <fullName evidence="6">GAF and ANTAR domain-containing protein</fullName>
    </submittedName>
</protein>
<dbReference type="InterPro" id="IPR003018">
    <property type="entry name" value="GAF"/>
</dbReference>
<dbReference type="RefSeq" id="WP_380667441.1">
    <property type="nucleotide sequence ID" value="NZ_JBHTCJ010000005.1"/>
</dbReference>
<dbReference type="PIRSF" id="PIRSF036625">
    <property type="entry name" value="GAF_ANTAR"/>
    <property type="match status" value="1"/>
</dbReference>
<evidence type="ECO:0000313" key="7">
    <source>
        <dbReference type="Proteomes" id="UP001596504"/>
    </source>
</evidence>
<dbReference type="Proteomes" id="UP001596504">
    <property type="component" value="Unassembled WGS sequence"/>
</dbReference>
<evidence type="ECO:0000259" key="5">
    <source>
        <dbReference type="PROSITE" id="PS50921"/>
    </source>
</evidence>
<dbReference type="Pfam" id="PF13185">
    <property type="entry name" value="GAF_2"/>
    <property type="match status" value="1"/>
</dbReference>
<keyword evidence="7" id="KW-1185">Reference proteome</keyword>
<reference evidence="7" key="1">
    <citation type="journal article" date="2019" name="Int. J. Syst. Evol. Microbiol.">
        <title>The Global Catalogue of Microorganisms (GCM) 10K type strain sequencing project: providing services to taxonomists for standard genome sequencing and annotation.</title>
        <authorList>
            <consortium name="The Broad Institute Genomics Platform"/>
            <consortium name="The Broad Institute Genome Sequencing Center for Infectious Disease"/>
            <person name="Wu L."/>
            <person name="Ma J."/>
        </authorList>
    </citation>
    <scope>NUCLEOTIDE SEQUENCE [LARGE SCALE GENOMIC DNA]</scope>
    <source>
        <strain evidence="7">WLHS5</strain>
    </source>
</reference>
<dbReference type="InterPro" id="IPR036388">
    <property type="entry name" value="WH-like_DNA-bd_sf"/>
</dbReference>
<keyword evidence="4" id="KW-0804">Transcription</keyword>
<dbReference type="InterPro" id="IPR029016">
    <property type="entry name" value="GAF-like_dom_sf"/>
</dbReference>
<feature type="domain" description="ANTAR" evidence="5">
    <location>
        <begin position="169"/>
        <end position="230"/>
    </location>
</feature>
<evidence type="ECO:0000256" key="2">
    <source>
        <dbReference type="ARBA" id="ARBA00022777"/>
    </source>
</evidence>
<keyword evidence="2" id="KW-0418">Kinase</keyword>
<dbReference type="Gene3D" id="3.30.450.40">
    <property type="match status" value="1"/>
</dbReference>
<dbReference type="SMART" id="SM00065">
    <property type="entry name" value="GAF"/>
    <property type="match status" value="1"/>
</dbReference>